<dbReference type="CDD" id="cd02440">
    <property type="entry name" value="AdoMet_MTases"/>
    <property type="match status" value="1"/>
</dbReference>
<reference evidence="3" key="1">
    <citation type="submission" date="2020-10" db="EMBL/GenBank/DDBJ databases">
        <title>Taxonomic study of unclassified bacteria belonging to the class Ktedonobacteria.</title>
        <authorList>
            <person name="Yabe S."/>
            <person name="Wang C.M."/>
            <person name="Zheng Y."/>
            <person name="Sakai Y."/>
            <person name="Cavaletti L."/>
            <person name="Monciardini P."/>
            <person name="Donadio S."/>
        </authorList>
    </citation>
    <scope>NUCLEOTIDE SEQUENCE</scope>
    <source>
        <strain evidence="3">SOSP1-1</strain>
    </source>
</reference>
<dbReference type="GO" id="GO:0016740">
    <property type="term" value="F:transferase activity"/>
    <property type="evidence" value="ECO:0007669"/>
    <property type="project" value="UniProtKB-KW"/>
</dbReference>
<dbReference type="SUPFAM" id="SSF53335">
    <property type="entry name" value="S-adenosyl-L-methionine-dependent methyltransferases"/>
    <property type="match status" value="1"/>
</dbReference>
<accession>A0A8J3MVF6</accession>
<evidence type="ECO:0000256" key="1">
    <source>
        <dbReference type="ARBA" id="ARBA00022679"/>
    </source>
</evidence>
<evidence type="ECO:0000313" key="4">
    <source>
        <dbReference type="Proteomes" id="UP000612362"/>
    </source>
</evidence>
<evidence type="ECO:0000259" key="2">
    <source>
        <dbReference type="Pfam" id="PF13649"/>
    </source>
</evidence>
<name>A0A8J3MVF6_9CHLR</name>
<feature type="domain" description="Methyltransferase" evidence="2">
    <location>
        <begin position="52"/>
        <end position="139"/>
    </location>
</feature>
<dbReference type="InterPro" id="IPR041698">
    <property type="entry name" value="Methyltransf_25"/>
</dbReference>
<gene>
    <name evidence="3" type="ORF">KSX_60540</name>
</gene>
<keyword evidence="4" id="KW-1185">Reference proteome</keyword>
<dbReference type="PANTHER" id="PTHR43861">
    <property type="entry name" value="TRANS-ACONITATE 2-METHYLTRANSFERASE-RELATED"/>
    <property type="match status" value="1"/>
</dbReference>
<dbReference type="RefSeq" id="WP_220197118.1">
    <property type="nucleotide sequence ID" value="NZ_BNJF01000003.1"/>
</dbReference>
<comment type="caution">
    <text evidence="3">The sequence shown here is derived from an EMBL/GenBank/DDBJ whole genome shotgun (WGS) entry which is preliminary data.</text>
</comment>
<proteinExistence type="predicted"/>
<dbReference type="InterPro" id="IPR029063">
    <property type="entry name" value="SAM-dependent_MTases_sf"/>
</dbReference>
<dbReference type="Proteomes" id="UP000612362">
    <property type="component" value="Unassembled WGS sequence"/>
</dbReference>
<keyword evidence="1" id="KW-0808">Transferase</keyword>
<dbReference type="Pfam" id="PF13649">
    <property type="entry name" value="Methyltransf_25"/>
    <property type="match status" value="1"/>
</dbReference>
<organism evidence="3 4">
    <name type="scientific">Ktedonospora formicarum</name>
    <dbReference type="NCBI Taxonomy" id="2778364"/>
    <lineage>
        <taxon>Bacteria</taxon>
        <taxon>Bacillati</taxon>
        <taxon>Chloroflexota</taxon>
        <taxon>Ktedonobacteria</taxon>
        <taxon>Ktedonobacterales</taxon>
        <taxon>Ktedonobacteraceae</taxon>
        <taxon>Ktedonospora</taxon>
    </lineage>
</organism>
<protein>
    <recommendedName>
        <fullName evidence="2">Methyltransferase domain-containing protein</fullName>
    </recommendedName>
</protein>
<dbReference type="Gene3D" id="3.40.50.150">
    <property type="entry name" value="Vaccinia Virus protein VP39"/>
    <property type="match status" value="1"/>
</dbReference>
<dbReference type="AlphaFoldDB" id="A0A8J3MVF6"/>
<sequence>MSDYQTIIESLRASYNREMAKDRDQMEKDGWKVEERQTFLNLLKWEGKTSLLEVGAGTGTDSLFFQNNGLNVISTDLSADMVDLCRAKGLEAHVMDFLSLDFPPESFDTLYALNCLLHVPTRDLPTVLGKLRELLRPDGLFFLGVYGGAEEEGPIEDDWHQPPRFFAFHSDEFLQQAVAPYFDIVSFKAIPLEERSWHFQSMILRRKER</sequence>
<dbReference type="EMBL" id="BNJF01000003">
    <property type="protein sequence ID" value="GHO47891.1"/>
    <property type="molecule type" value="Genomic_DNA"/>
</dbReference>
<evidence type="ECO:0000313" key="3">
    <source>
        <dbReference type="EMBL" id="GHO47891.1"/>
    </source>
</evidence>